<dbReference type="Gene3D" id="6.10.250.3180">
    <property type="match status" value="1"/>
</dbReference>
<feature type="compositionally biased region" description="Polar residues" evidence="1">
    <location>
        <begin position="160"/>
        <end position="178"/>
    </location>
</feature>
<dbReference type="PANTHER" id="PTHR15141">
    <property type="entry name" value="TRANSCRIPTION ELONGATION FACTOR B POLYPEPTIDE 3"/>
    <property type="match status" value="1"/>
</dbReference>
<reference evidence="2" key="1">
    <citation type="journal article" date="2019" name="Beilstein J. Org. Chem.">
        <title>Nanangenines: drimane sesquiterpenoids as the dominant metabolite cohort of a novel Australian fungus, Aspergillus nanangensis.</title>
        <authorList>
            <person name="Lacey H.J."/>
            <person name="Gilchrist C.L.M."/>
            <person name="Crombie A."/>
            <person name="Kalaitzis J.A."/>
            <person name="Vuong D."/>
            <person name="Rutledge P.J."/>
            <person name="Turner P."/>
            <person name="Pitt J.I."/>
            <person name="Lacey E."/>
            <person name="Chooi Y.H."/>
            <person name="Piggott A.M."/>
        </authorList>
    </citation>
    <scope>NUCLEOTIDE SEQUENCE</scope>
    <source>
        <strain evidence="2">MST-FP2251</strain>
    </source>
</reference>
<evidence type="ECO:0000313" key="3">
    <source>
        <dbReference type="Proteomes" id="UP001194746"/>
    </source>
</evidence>
<proteinExistence type="predicted"/>
<feature type="compositionally biased region" description="Low complexity" evidence="1">
    <location>
        <begin position="256"/>
        <end position="266"/>
    </location>
</feature>
<dbReference type="Proteomes" id="UP001194746">
    <property type="component" value="Unassembled WGS sequence"/>
</dbReference>
<evidence type="ECO:0000256" key="1">
    <source>
        <dbReference type="SAM" id="MobiDB-lite"/>
    </source>
</evidence>
<keyword evidence="3" id="KW-1185">Reference proteome</keyword>
<dbReference type="InterPro" id="IPR051870">
    <property type="entry name" value="Elongin-A_domain"/>
</dbReference>
<name>A0AAD4CF33_ASPNN</name>
<dbReference type="AlphaFoldDB" id="A0AAD4CF33"/>
<dbReference type="PANTHER" id="PTHR15141:SF76">
    <property type="entry name" value="TRANSCRIPTION ELONGATION FACTOR B POLYPEPTIDE 3"/>
    <property type="match status" value="1"/>
</dbReference>
<evidence type="ECO:0000313" key="2">
    <source>
        <dbReference type="EMBL" id="KAF9885259.1"/>
    </source>
</evidence>
<sequence>MPAPSLLQLSTATAIRNVKYLNDIGNTPYALARPFLLKIESPEKLRTLELQSPHLIREDTELWLEFIKRDIPRWDEHDLPETSECWYDVYCDLQDRVQRAVDEDAEKLRMALEGISSERAKHSAKFVADRRDIGLPRERPTAKQRYASYDRRMGGIRPVFSSQRSSMGSSDPQGTSLWSFDRPQVPREAKKKNSIFTATKRNTVLAVPTQHLNNRASQVKQAPRSLVEEHRRPQQQPVAVPRRREIPMAGGGGGAAPSLRAPGRRSGVQGVGVAEPRLQSPVVTPSLREREARLRAITSGRRSAASHTSASPGRPSQVPSRPSSAAAASPPKRRVSASSPAKEPLPGGSSRPMPRARTSAFESDGAVDVSSDADDAKGPAPPPRGVIRKRPVNVFMPPKKRKMP</sequence>
<gene>
    <name evidence="2" type="ORF">FE257_013057</name>
</gene>
<reference evidence="2" key="2">
    <citation type="submission" date="2020-02" db="EMBL/GenBank/DDBJ databases">
        <authorList>
            <person name="Gilchrist C.L.M."/>
            <person name="Chooi Y.-H."/>
        </authorList>
    </citation>
    <scope>NUCLEOTIDE SEQUENCE</scope>
    <source>
        <strain evidence="2">MST-FP2251</strain>
    </source>
</reference>
<dbReference type="Pfam" id="PF06881">
    <property type="entry name" value="Elongin_A"/>
    <property type="match status" value="1"/>
</dbReference>
<comment type="caution">
    <text evidence="2">The sequence shown here is derived from an EMBL/GenBank/DDBJ whole genome shotgun (WGS) entry which is preliminary data.</text>
</comment>
<feature type="compositionally biased region" description="Low complexity" evidence="1">
    <location>
        <begin position="311"/>
        <end position="341"/>
    </location>
</feature>
<dbReference type="GO" id="GO:0070449">
    <property type="term" value="C:elongin complex"/>
    <property type="evidence" value="ECO:0007669"/>
    <property type="project" value="InterPro"/>
</dbReference>
<organism evidence="2 3">
    <name type="scientific">Aspergillus nanangensis</name>
    <dbReference type="NCBI Taxonomy" id="2582783"/>
    <lineage>
        <taxon>Eukaryota</taxon>
        <taxon>Fungi</taxon>
        <taxon>Dikarya</taxon>
        <taxon>Ascomycota</taxon>
        <taxon>Pezizomycotina</taxon>
        <taxon>Eurotiomycetes</taxon>
        <taxon>Eurotiomycetidae</taxon>
        <taxon>Eurotiales</taxon>
        <taxon>Aspergillaceae</taxon>
        <taxon>Aspergillus</taxon>
        <taxon>Aspergillus subgen. Circumdati</taxon>
    </lineage>
</organism>
<evidence type="ECO:0008006" key="4">
    <source>
        <dbReference type="Google" id="ProtNLM"/>
    </source>
</evidence>
<dbReference type="EMBL" id="VCAU01000099">
    <property type="protein sequence ID" value="KAF9885259.1"/>
    <property type="molecule type" value="Genomic_DNA"/>
</dbReference>
<protein>
    <recommendedName>
        <fullName evidence="4">RNA polymerase II transcription factor SIII (Elongin) subunit A</fullName>
    </recommendedName>
</protein>
<feature type="region of interest" description="Disordered" evidence="1">
    <location>
        <begin position="160"/>
        <end position="180"/>
    </location>
</feature>
<dbReference type="InterPro" id="IPR010684">
    <property type="entry name" value="RNA_pol_II_trans_fac_SIII_A"/>
</dbReference>
<accession>A0AAD4CF33</accession>
<feature type="region of interest" description="Disordered" evidence="1">
    <location>
        <begin position="215"/>
        <end position="404"/>
    </location>
</feature>
<dbReference type="GO" id="GO:0006368">
    <property type="term" value="P:transcription elongation by RNA polymerase II"/>
    <property type="evidence" value="ECO:0007669"/>
    <property type="project" value="InterPro"/>
</dbReference>